<reference evidence="8 9" key="1">
    <citation type="submission" date="2019-01" db="EMBL/GenBank/DDBJ databases">
        <title>Sinorhodobacter populi sp. nov. isolated from the symptomatic bark tissue of Populus euramericana canker.</title>
        <authorList>
            <person name="Xu G."/>
        </authorList>
    </citation>
    <scope>NUCLEOTIDE SEQUENCE [LARGE SCALE GENOMIC DNA]</scope>
    <source>
        <strain evidence="7 8">07D10-4-3</strain>
        <strain evidence="5 10">2D-5</strain>
        <strain evidence="6 9">D19-10-3-21</strain>
    </source>
</reference>
<dbReference type="InterPro" id="IPR008920">
    <property type="entry name" value="TF_FadR/GntR_C"/>
</dbReference>
<dbReference type="PRINTS" id="PR00035">
    <property type="entry name" value="HTHGNTR"/>
</dbReference>
<feature type="domain" description="GntR C-terminal" evidence="4">
    <location>
        <begin position="92"/>
        <end position="216"/>
    </location>
</feature>
<name>A0A443KH20_9RHOB</name>
<dbReference type="InterPro" id="IPR011711">
    <property type="entry name" value="GntR_C"/>
</dbReference>
<dbReference type="Gene3D" id="1.10.10.10">
    <property type="entry name" value="Winged helix-like DNA-binding domain superfamily/Winged helix DNA-binding domain"/>
    <property type="match status" value="1"/>
</dbReference>
<evidence type="ECO:0000313" key="6">
    <source>
        <dbReference type="EMBL" id="RWR32062.1"/>
    </source>
</evidence>
<dbReference type="EMBL" id="SAUY01000004">
    <property type="protein sequence ID" value="RWR33796.1"/>
    <property type="molecule type" value="Genomic_DNA"/>
</dbReference>
<dbReference type="Gene3D" id="1.20.120.530">
    <property type="entry name" value="GntR ligand-binding domain-like"/>
    <property type="match status" value="1"/>
</dbReference>
<evidence type="ECO:0000313" key="10">
    <source>
        <dbReference type="Proteomes" id="UP000285710"/>
    </source>
</evidence>
<dbReference type="InterPro" id="IPR000524">
    <property type="entry name" value="Tscrpt_reg_HTH_GntR"/>
</dbReference>
<dbReference type="InterPro" id="IPR036388">
    <property type="entry name" value="WH-like_DNA-bd_sf"/>
</dbReference>
<comment type="caution">
    <text evidence="6">The sequence shown here is derived from an EMBL/GenBank/DDBJ whole genome shotgun (WGS) entry which is preliminary data.</text>
</comment>
<dbReference type="Proteomes" id="UP000285710">
    <property type="component" value="Unassembled WGS sequence"/>
</dbReference>
<dbReference type="Proteomes" id="UP000285295">
    <property type="component" value="Unassembled WGS sequence"/>
</dbReference>
<evidence type="ECO:0000313" key="8">
    <source>
        <dbReference type="Proteomes" id="UP000284451"/>
    </source>
</evidence>
<evidence type="ECO:0000313" key="5">
    <source>
        <dbReference type="EMBL" id="RWR14411.1"/>
    </source>
</evidence>
<evidence type="ECO:0000313" key="9">
    <source>
        <dbReference type="Proteomes" id="UP000285295"/>
    </source>
</evidence>
<keyword evidence="10" id="KW-1185">Reference proteome</keyword>
<dbReference type="RefSeq" id="WP_128183476.1">
    <property type="nucleotide sequence ID" value="NZ_SAUV01000008.1"/>
</dbReference>
<accession>A0A443J1C2</accession>
<accession>A0A443KLX3</accession>
<dbReference type="PANTHER" id="PTHR43537:SF5">
    <property type="entry name" value="UXU OPERON TRANSCRIPTIONAL REGULATOR"/>
    <property type="match status" value="1"/>
</dbReference>
<protein>
    <submittedName>
        <fullName evidence="6">FadR family transcriptional regulator</fullName>
    </submittedName>
</protein>
<evidence type="ECO:0000256" key="3">
    <source>
        <dbReference type="ARBA" id="ARBA00023163"/>
    </source>
</evidence>
<dbReference type="GO" id="GO:0003700">
    <property type="term" value="F:DNA-binding transcription factor activity"/>
    <property type="evidence" value="ECO:0007669"/>
    <property type="project" value="InterPro"/>
</dbReference>
<dbReference type="GO" id="GO:0003677">
    <property type="term" value="F:DNA binding"/>
    <property type="evidence" value="ECO:0007669"/>
    <property type="project" value="UniProtKB-KW"/>
</dbReference>
<reference evidence="8 9" key="2">
    <citation type="submission" date="2019-01" db="EMBL/GenBank/DDBJ databases">
        <authorList>
            <person name="Li Y."/>
        </authorList>
    </citation>
    <scope>NUCLEOTIDE SEQUENCE [LARGE SCALE GENOMIC DNA]</scope>
    <source>
        <strain evidence="7 8">07D10-4-3</strain>
        <strain evidence="5 10">2D-5</strain>
        <strain evidence="6 9">D19-10-3-21</strain>
    </source>
</reference>
<proteinExistence type="predicted"/>
<accession>A0A443KH20</accession>
<dbReference type="InterPro" id="IPR036390">
    <property type="entry name" value="WH_DNA-bd_sf"/>
</dbReference>
<evidence type="ECO:0000313" key="7">
    <source>
        <dbReference type="EMBL" id="RWR33796.1"/>
    </source>
</evidence>
<keyword evidence="2" id="KW-0238">DNA-binding</keyword>
<gene>
    <name evidence="7" type="ORF">D2T29_05910</name>
    <name evidence="6" type="ORF">D2T31_03670</name>
    <name evidence="5" type="ORF">D2T33_04175</name>
</gene>
<dbReference type="EMBL" id="SAUX01000002">
    <property type="protein sequence ID" value="RWR32062.1"/>
    <property type="molecule type" value="Genomic_DNA"/>
</dbReference>
<keyword evidence="3" id="KW-0804">Transcription</keyword>
<dbReference type="EMBL" id="SAUW01000003">
    <property type="protein sequence ID" value="RWR14411.1"/>
    <property type="molecule type" value="Genomic_DNA"/>
</dbReference>
<evidence type="ECO:0000259" key="4">
    <source>
        <dbReference type="SMART" id="SM00895"/>
    </source>
</evidence>
<dbReference type="SMART" id="SM00895">
    <property type="entry name" value="FCD"/>
    <property type="match status" value="1"/>
</dbReference>
<dbReference type="SUPFAM" id="SSF48008">
    <property type="entry name" value="GntR ligand-binding domain-like"/>
    <property type="match status" value="1"/>
</dbReference>
<dbReference type="Pfam" id="PF07729">
    <property type="entry name" value="FCD"/>
    <property type="match status" value="1"/>
</dbReference>
<dbReference type="PANTHER" id="PTHR43537">
    <property type="entry name" value="TRANSCRIPTIONAL REGULATOR, GNTR FAMILY"/>
    <property type="match status" value="1"/>
</dbReference>
<dbReference type="OrthoDB" id="9028214at2"/>
<organism evidence="6 9">
    <name type="scientific">Paenirhodobacter populi</name>
    <dbReference type="NCBI Taxonomy" id="2306993"/>
    <lineage>
        <taxon>Bacteria</taxon>
        <taxon>Pseudomonadati</taxon>
        <taxon>Pseudomonadota</taxon>
        <taxon>Alphaproteobacteria</taxon>
        <taxon>Rhodobacterales</taxon>
        <taxon>Rhodobacter group</taxon>
        <taxon>Paenirhodobacter</taxon>
    </lineage>
</organism>
<evidence type="ECO:0000256" key="1">
    <source>
        <dbReference type="ARBA" id="ARBA00023015"/>
    </source>
</evidence>
<dbReference type="Proteomes" id="UP000284451">
    <property type="component" value="Unassembled WGS sequence"/>
</dbReference>
<dbReference type="SUPFAM" id="SSF46785">
    <property type="entry name" value="Winged helix' DNA-binding domain"/>
    <property type="match status" value="1"/>
</dbReference>
<dbReference type="AlphaFoldDB" id="A0A443KH20"/>
<sequence>MTDTATEAPDARLDQLVAALRAQIPDSGELPPERVLCDQLQVTRHLLRKALRVLREAGEIRETRSGRRAAGGTGAVSALSPKRMVQSTNPFEVMEMRLMIEPSLARLAALRASPDEIAKIVEAASSAPHMTPSEADQAFHRAIAAGARNSLASELNFLLHCVQTDSRLRFTDSDADARTTEARVRDRDAAHRAIAEAIAARDPAGAAEAMRAHLSAMQAKLMGRLGLTGFEPG</sequence>
<evidence type="ECO:0000256" key="2">
    <source>
        <dbReference type="ARBA" id="ARBA00023125"/>
    </source>
</evidence>
<keyword evidence="1" id="KW-0805">Transcription regulation</keyword>